<dbReference type="Gene3D" id="3.10.310.70">
    <property type="match status" value="1"/>
</dbReference>
<dbReference type="InterPro" id="IPR033932">
    <property type="entry name" value="YtcJ-like"/>
</dbReference>
<keyword evidence="3" id="KW-0378">Hydrolase</keyword>
<dbReference type="Gene3D" id="3.20.20.140">
    <property type="entry name" value="Metal-dependent hydrolases"/>
    <property type="match status" value="1"/>
</dbReference>
<accession>A0A4Y9ESA9</accession>
<protein>
    <submittedName>
        <fullName evidence="3">Amidohydrolase</fullName>
    </submittedName>
</protein>
<dbReference type="GO" id="GO:0016810">
    <property type="term" value="F:hydrolase activity, acting on carbon-nitrogen (but not peptide) bonds"/>
    <property type="evidence" value="ECO:0007669"/>
    <property type="project" value="InterPro"/>
</dbReference>
<sequence length="570" mass="61353">MTYKLPLLLALLGATAVHAADADTIYIGGTILTVNDKAPTAEALAVKNGKIVAVGTRKAVHAAEHGPKTVIVDLKGRTLIPGFVDAHGHISGVGMQAVSANLLPPPDGPVHSIADIQRIMRDFIATSPMVKSTGFAIGFDYDDSQLAEKRAPTRQELDAVSTEIPIMVIHQSGHLGAFNSKAIAMAGITADTPNPSGGVIQREADGRTPNGVFEESGLALIAYKIMPKTTPTQAMAMIDAAQNIYMANGYTTVQDGKTDAAAMAMLTGAAKAGKLKVDIVSYADLVTLKDDPILRGPWMSRNYTDHFRIGGVKLTFDGSPQGKTAWFTQPYFVVPAGQKPDYAGYPAFPKPGEAQGWVDMAFKNNWQLLVHANGDAAIDQLITTVRSAEQQFPGKDRRTILVHGQYLRADQIPELKKLEIFPALFPMHTFYWGDWHRTSVAGPQRAEFISPTGAVLAEGMMFSIHHDAPVTFPNSMRVFDSAVNRTTRTNYVLGPAQRISPAVALKAMTLWPAWQHFEADRKGSIEVGKDADLVILSANPLTVPPATIKDIKIDATIKAGTSVYTRPGVN</sequence>
<reference evidence="3 4" key="1">
    <citation type="submission" date="2019-02" db="EMBL/GenBank/DDBJ databases">
        <title>Polymorphobacter sp. isolated from the lake at the Tibet of China.</title>
        <authorList>
            <person name="Li A."/>
        </authorList>
    </citation>
    <scope>NUCLEOTIDE SEQUENCE [LARGE SCALE GENOMIC DNA]</scope>
    <source>
        <strain evidence="3 4">DJ1R-1</strain>
    </source>
</reference>
<dbReference type="Pfam" id="PF07969">
    <property type="entry name" value="Amidohydro_3"/>
    <property type="match status" value="1"/>
</dbReference>
<dbReference type="InterPro" id="IPR011059">
    <property type="entry name" value="Metal-dep_hydrolase_composite"/>
</dbReference>
<keyword evidence="4" id="KW-1185">Reference proteome</keyword>
<feature type="domain" description="Amidohydrolase 3" evidence="2">
    <location>
        <begin position="71"/>
        <end position="564"/>
    </location>
</feature>
<feature type="chain" id="PRO_5021445615" evidence="1">
    <location>
        <begin position="20"/>
        <end position="570"/>
    </location>
</feature>
<organism evidence="3 4">
    <name type="scientific">Glacieibacterium arshaanense</name>
    <dbReference type="NCBI Taxonomy" id="2511025"/>
    <lineage>
        <taxon>Bacteria</taxon>
        <taxon>Pseudomonadati</taxon>
        <taxon>Pseudomonadota</taxon>
        <taxon>Alphaproteobacteria</taxon>
        <taxon>Sphingomonadales</taxon>
        <taxon>Sphingosinicellaceae</taxon>
        <taxon>Glacieibacterium</taxon>
    </lineage>
</organism>
<gene>
    <name evidence="3" type="ORF">EUV02_05880</name>
</gene>
<dbReference type="RefSeq" id="WP_135245230.1">
    <property type="nucleotide sequence ID" value="NZ_SIHO01000001.1"/>
</dbReference>
<proteinExistence type="predicted"/>
<dbReference type="EMBL" id="SIHO01000001">
    <property type="protein sequence ID" value="TFU06506.1"/>
    <property type="molecule type" value="Genomic_DNA"/>
</dbReference>
<keyword evidence="1" id="KW-0732">Signal</keyword>
<evidence type="ECO:0000259" key="2">
    <source>
        <dbReference type="Pfam" id="PF07969"/>
    </source>
</evidence>
<dbReference type="PANTHER" id="PTHR22642:SF2">
    <property type="entry name" value="PROTEIN LONG AFTER FAR-RED 3"/>
    <property type="match status" value="1"/>
</dbReference>
<feature type="signal peptide" evidence="1">
    <location>
        <begin position="1"/>
        <end position="19"/>
    </location>
</feature>
<dbReference type="Proteomes" id="UP000297737">
    <property type="component" value="Unassembled WGS sequence"/>
</dbReference>
<comment type="caution">
    <text evidence="3">The sequence shown here is derived from an EMBL/GenBank/DDBJ whole genome shotgun (WGS) entry which is preliminary data.</text>
</comment>
<name>A0A4Y9ESA9_9SPHN</name>
<dbReference type="InterPro" id="IPR032466">
    <property type="entry name" value="Metal_Hydrolase"/>
</dbReference>
<dbReference type="CDD" id="cd01300">
    <property type="entry name" value="YtcJ_like"/>
    <property type="match status" value="1"/>
</dbReference>
<dbReference type="AlphaFoldDB" id="A0A4Y9ESA9"/>
<dbReference type="OrthoDB" id="9811399at2"/>
<dbReference type="SUPFAM" id="SSF51556">
    <property type="entry name" value="Metallo-dependent hydrolases"/>
    <property type="match status" value="1"/>
</dbReference>
<dbReference type="Gene3D" id="2.30.40.10">
    <property type="entry name" value="Urease, subunit C, domain 1"/>
    <property type="match status" value="1"/>
</dbReference>
<evidence type="ECO:0000256" key="1">
    <source>
        <dbReference type="SAM" id="SignalP"/>
    </source>
</evidence>
<dbReference type="PANTHER" id="PTHR22642">
    <property type="entry name" value="IMIDAZOLONEPROPIONASE"/>
    <property type="match status" value="1"/>
</dbReference>
<evidence type="ECO:0000313" key="4">
    <source>
        <dbReference type="Proteomes" id="UP000297737"/>
    </source>
</evidence>
<dbReference type="SUPFAM" id="SSF51338">
    <property type="entry name" value="Composite domain of metallo-dependent hydrolases"/>
    <property type="match status" value="1"/>
</dbReference>
<dbReference type="InterPro" id="IPR013108">
    <property type="entry name" value="Amidohydro_3"/>
</dbReference>
<evidence type="ECO:0000313" key="3">
    <source>
        <dbReference type="EMBL" id="TFU06506.1"/>
    </source>
</evidence>